<evidence type="ECO:0000256" key="1">
    <source>
        <dbReference type="SAM" id="Coils"/>
    </source>
</evidence>
<gene>
    <name evidence="2" type="ORF">JGI23_00578</name>
</gene>
<proteinExistence type="predicted"/>
<dbReference type="Proteomes" id="UP000199197">
    <property type="component" value="Unassembled WGS sequence"/>
</dbReference>
<dbReference type="OrthoDB" id="9798226at2"/>
<accession>A0A0P1MT96</accession>
<keyword evidence="1" id="KW-0175">Coiled coil</keyword>
<dbReference type="AlphaFoldDB" id="A0A0P1MT96"/>
<evidence type="ECO:0000313" key="2">
    <source>
        <dbReference type="EMBL" id="CUS98977.1"/>
    </source>
</evidence>
<reference evidence="3" key="1">
    <citation type="submission" date="2015-11" db="EMBL/GenBank/DDBJ databases">
        <authorList>
            <person name="Varghese N."/>
        </authorList>
    </citation>
    <scope>NUCLEOTIDE SEQUENCE [LARGE SCALE GENOMIC DNA]</scope>
    <source>
        <strain evidence="3">JGI-23</strain>
    </source>
</reference>
<sequence length="105" mass="12670">MRNINFAERIKRVSRYFRRTSKEEVMILINQAIKELGEIERRTDEIWANILEMKGKRNKKIYLDLIGEELDKISDSVESVKEILNKAKENIRLSQRKEYDIDLWI</sequence>
<evidence type="ECO:0000313" key="3">
    <source>
        <dbReference type="Proteomes" id="UP000199197"/>
    </source>
</evidence>
<dbReference type="RefSeq" id="WP_092348186.1">
    <property type="nucleotide sequence ID" value="NZ_CZVW01000005.1"/>
</dbReference>
<dbReference type="EMBL" id="CZVW01000005">
    <property type="protein sequence ID" value="CUS98977.1"/>
    <property type="molecule type" value="Genomic_DNA"/>
</dbReference>
<protein>
    <submittedName>
        <fullName evidence="2">Uncharacterized protein</fullName>
    </submittedName>
</protein>
<organism evidence="2 3">
    <name type="scientific">Candidatus Chryseopegocella kryptomonas</name>
    <dbReference type="NCBI Taxonomy" id="1633643"/>
    <lineage>
        <taxon>Bacteria</taxon>
        <taxon>Pseudomonadati</taxon>
        <taxon>Candidatus Kryptoniota</taxon>
        <taxon>Candidatus Chryseopegocella</taxon>
    </lineage>
</organism>
<keyword evidence="3" id="KW-1185">Reference proteome</keyword>
<feature type="coiled-coil region" evidence="1">
    <location>
        <begin position="70"/>
        <end position="97"/>
    </location>
</feature>
<name>A0A0P1MT96_9BACT</name>